<feature type="transmembrane region" description="Helical" evidence="8">
    <location>
        <begin position="34"/>
        <end position="58"/>
    </location>
</feature>
<evidence type="ECO:0000313" key="9">
    <source>
        <dbReference type="EMBL" id="MBH1940870.1"/>
    </source>
</evidence>
<evidence type="ECO:0000256" key="4">
    <source>
        <dbReference type="ARBA" id="ARBA00022692"/>
    </source>
</evidence>
<dbReference type="EMBL" id="JAEAGR010000007">
    <property type="protein sequence ID" value="MBH1940870.1"/>
    <property type="molecule type" value="Genomic_DNA"/>
</dbReference>
<gene>
    <name evidence="9" type="primary">mreD</name>
    <name evidence="9" type="ORF">I5677_08210</name>
</gene>
<protein>
    <submittedName>
        <fullName evidence="9">Rod shape-determining protein MreD</fullName>
    </submittedName>
</protein>
<sequence length="168" mass="19796">MKRFIVYTLSIVICFVLQSAMFHYIALANVMPNLLLILVVSFAYMRGRITGLFLGFFSGILVDIIFGNVIGLYALLYLLIGYFIGFTNRFYSNDDYTLPIIFVAVSDFIYGFFYYIFEFLLRGRLDFLFYLRRFIFPEIIYTVTVSVFLYKLLHMINNRLNARENEEA</sequence>
<proteinExistence type="inferred from homology"/>
<evidence type="ECO:0000256" key="3">
    <source>
        <dbReference type="ARBA" id="ARBA00022475"/>
    </source>
</evidence>
<evidence type="ECO:0000256" key="5">
    <source>
        <dbReference type="ARBA" id="ARBA00022960"/>
    </source>
</evidence>
<evidence type="ECO:0000313" key="10">
    <source>
        <dbReference type="Proteomes" id="UP000623269"/>
    </source>
</evidence>
<feature type="transmembrane region" description="Helical" evidence="8">
    <location>
        <begin position="129"/>
        <end position="153"/>
    </location>
</feature>
<dbReference type="NCBIfam" id="TIGR03426">
    <property type="entry name" value="shape_MreD"/>
    <property type="match status" value="1"/>
</dbReference>
<feature type="transmembrane region" description="Helical" evidence="8">
    <location>
        <begin position="64"/>
        <end position="84"/>
    </location>
</feature>
<dbReference type="Pfam" id="PF04093">
    <property type="entry name" value="MreD"/>
    <property type="match status" value="1"/>
</dbReference>
<keyword evidence="10" id="KW-1185">Reference proteome</keyword>
<evidence type="ECO:0000256" key="1">
    <source>
        <dbReference type="ARBA" id="ARBA00004651"/>
    </source>
</evidence>
<comment type="caution">
    <text evidence="9">The sequence shown here is derived from an EMBL/GenBank/DDBJ whole genome shotgun (WGS) entry which is preliminary data.</text>
</comment>
<accession>A0A8J7KW28</accession>
<evidence type="ECO:0000256" key="8">
    <source>
        <dbReference type="SAM" id="Phobius"/>
    </source>
</evidence>
<evidence type="ECO:0000256" key="2">
    <source>
        <dbReference type="ARBA" id="ARBA00007776"/>
    </source>
</evidence>
<keyword evidence="4 8" id="KW-0812">Transmembrane</keyword>
<dbReference type="GO" id="GO:0005886">
    <property type="term" value="C:plasma membrane"/>
    <property type="evidence" value="ECO:0007669"/>
    <property type="project" value="UniProtKB-SubCell"/>
</dbReference>
<keyword evidence="7 8" id="KW-0472">Membrane</keyword>
<keyword evidence="3" id="KW-1003">Cell membrane</keyword>
<feature type="transmembrane region" description="Helical" evidence="8">
    <location>
        <begin position="96"/>
        <end position="117"/>
    </location>
</feature>
<evidence type="ECO:0000256" key="6">
    <source>
        <dbReference type="ARBA" id="ARBA00022989"/>
    </source>
</evidence>
<feature type="transmembrane region" description="Helical" evidence="8">
    <location>
        <begin position="6"/>
        <end position="27"/>
    </location>
</feature>
<evidence type="ECO:0000256" key="7">
    <source>
        <dbReference type="ARBA" id="ARBA00023136"/>
    </source>
</evidence>
<dbReference type="PIRSF" id="PIRSF037497">
    <property type="entry name" value="MreD_Clostridium/Treponema_prd"/>
    <property type="match status" value="1"/>
</dbReference>
<dbReference type="InterPro" id="IPR017225">
    <property type="entry name" value="Cell_shape_determin_MreD_prd"/>
</dbReference>
<dbReference type="GO" id="GO:0008360">
    <property type="term" value="P:regulation of cell shape"/>
    <property type="evidence" value="ECO:0007669"/>
    <property type="project" value="UniProtKB-KW"/>
</dbReference>
<organism evidence="9 10">
    <name type="scientific">Mobilitalea sibirica</name>
    <dbReference type="NCBI Taxonomy" id="1462919"/>
    <lineage>
        <taxon>Bacteria</taxon>
        <taxon>Bacillati</taxon>
        <taxon>Bacillota</taxon>
        <taxon>Clostridia</taxon>
        <taxon>Lachnospirales</taxon>
        <taxon>Lachnospiraceae</taxon>
        <taxon>Mobilitalea</taxon>
    </lineage>
</organism>
<dbReference type="RefSeq" id="WP_197661096.1">
    <property type="nucleotide sequence ID" value="NZ_JAEAGR010000007.1"/>
</dbReference>
<comment type="similarity">
    <text evidence="2">Belongs to the MreD family.</text>
</comment>
<name>A0A8J7KW28_9FIRM</name>
<dbReference type="InterPro" id="IPR007227">
    <property type="entry name" value="Cell_shape_determining_MreD"/>
</dbReference>
<dbReference type="AlphaFoldDB" id="A0A8J7KW28"/>
<reference evidence="9" key="1">
    <citation type="submission" date="2020-12" db="EMBL/GenBank/DDBJ databases">
        <title>M. sibirica DSM 26468T genome.</title>
        <authorList>
            <person name="Thieme N."/>
            <person name="Rettenmaier R."/>
            <person name="Zverlov V."/>
            <person name="Liebl W."/>
        </authorList>
    </citation>
    <scope>NUCLEOTIDE SEQUENCE</scope>
    <source>
        <strain evidence="9">DSM 26468</strain>
    </source>
</reference>
<keyword evidence="6 8" id="KW-1133">Transmembrane helix</keyword>
<dbReference type="Proteomes" id="UP000623269">
    <property type="component" value="Unassembled WGS sequence"/>
</dbReference>
<keyword evidence="5" id="KW-0133">Cell shape</keyword>
<comment type="subcellular location">
    <subcellularLocation>
        <location evidence="1">Cell membrane</location>
        <topology evidence="1">Multi-pass membrane protein</topology>
    </subcellularLocation>
</comment>